<dbReference type="RefSeq" id="WP_107889497.1">
    <property type="nucleotide sequence ID" value="NZ_CP028519.1"/>
</dbReference>
<dbReference type="AlphaFoldDB" id="A0A2S0PBI4"/>
<name>A0A2S0PBI4_9NEIS</name>
<feature type="compositionally biased region" description="Basic and acidic residues" evidence="1">
    <location>
        <begin position="1"/>
        <end position="15"/>
    </location>
</feature>
<protein>
    <submittedName>
        <fullName evidence="2">Acetate kinase</fullName>
    </submittedName>
</protein>
<evidence type="ECO:0000313" key="2">
    <source>
        <dbReference type="EMBL" id="AVY94637.1"/>
    </source>
</evidence>
<organism evidence="2 3">
    <name type="scientific">Microvirgula aerodenitrificans</name>
    <dbReference type="NCBI Taxonomy" id="57480"/>
    <lineage>
        <taxon>Bacteria</taxon>
        <taxon>Pseudomonadati</taxon>
        <taxon>Pseudomonadota</taxon>
        <taxon>Betaproteobacteria</taxon>
        <taxon>Neisseriales</taxon>
        <taxon>Aquaspirillaceae</taxon>
        <taxon>Microvirgula</taxon>
    </lineage>
</organism>
<dbReference type="OrthoDB" id="5297564at2"/>
<keyword evidence="2" id="KW-0808">Transferase</keyword>
<feature type="region of interest" description="Disordered" evidence="1">
    <location>
        <begin position="1"/>
        <end position="25"/>
    </location>
</feature>
<proteinExistence type="predicted"/>
<keyword evidence="2" id="KW-0418">Kinase</keyword>
<reference evidence="2 3" key="1">
    <citation type="submission" date="2018-04" db="EMBL/GenBank/DDBJ databases">
        <title>Denitrifier Microvirgula.</title>
        <authorList>
            <person name="Anderson E."/>
            <person name="Jang J."/>
            <person name="Ishii S."/>
        </authorList>
    </citation>
    <scope>NUCLEOTIDE SEQUENCE [LARGE SCALE GENOMIC DNA]</scope>
    <source>
        <strain evidence="2 3">BE2.4</strain>
    </source>
</reference>
<feature type="region of interest" description="Disordered" evidence="1">
    <location>
        <begin position="69"/>
        <end position="108"/>
    </location>
</feature>
<dbReference type="Proteomes" id="UP000244173">
    <property type="component" value="Chromosome"/>
</dbReference>
<sequence length="432" mass="46329">MQKQLDDWQSYRRNTEQQLADQRQRIQELESRLNVQPSGAVAAAVPAPNVSASPGGPVVTPAPDAIGATVASASPPAPDVTASPGGAEVTPARPAITSTPSSTNPATEARTQAVAQNLDVPGVLTPRGSFVFEPSLQYTYTSSDRVALIGYTIIPAITIGLIDIRQVNRSAFVLGLTGRYGITNRLEIEGRIPYVYQTEDSIQRPLATGSSHDSVFNTTGNGIGDMELALRYQLNQPVDGSPYYIGSLRVKSTTGKGPFDVSYVTDTTKGIDYQTELATGSGFWSYQLGLSAILPSDPAVFFGSVNYTWNQKTSVNQNRCVRYRSDANDTSVCSATYIKDFDPGDVIGFNIGMGIAINDRSSFSLAYDHNVVLKSKVNGQTPEDAYTAQIGMLQLGYAYRLTKSTAVNLTLGVGVTRDSPDVQLTLRAPISF</sequence>
<dbReference type="STRING" id="1122240.GCA_000620105_03158"/>
<feature type="compositionally biased region" description="Polar residues" evidence="1">
    <location>
        <begin position="96"/>
        <end position="108"/>
    </location>
</feature>
<evidence type="ECO:0000313" key="3">
    <source>
        <dbReference type="Proteomes" id="UP000244173"/>
    </source>
</evidence>
<keyword evidence="3" id="KW-1185">Reference proteome</keyword>
<evidence type="ECO:0000256" key="1">
    <source>
        <dbReference type="SAM" id="MobiDB-lite"/>
    </source>
</evidence>
<accession>A0A2S0PBI4</accession>
<dbReference type="EMBL" id="CP028519">
    <property type="protein sequence ID" value="AVY94637.1"/>
    <property type="molecule type" value="Genomic_DNA"/>
</dbReference>
<dbReference type="KEGG" id="maer:DAI18_11760"/>
<gene>
    <name evidence="2" type="ORF">DAI18_11760</name>
</gene>
<dbReference type="GO" id="GO:0016301">
    <property type="term" value="F:kinase activity"/>
    <property type="evidence" value="ECO:0007669"/>
    <property type="project" value="UniProtKB-KW"/>
</dbReference>